<dbReference type="InterPro" id="IPR036265">
    <property type="entry name" value="HIT-like_sf"/>
</dbReference>
<dbReference type="OrthoDB" id="9762211at2"/>
<dbReference type="GO" id="GO:0016779">
    <property type="term" value="F:nucleotidyltransferase activity"/>
    <property type="evidence" value="ECO:0007669"/>
    <property type="project" value="UniProtKB-KW"/>
</dbReference>
<keyword evidence="3" id="KW-1185">Reference proteome</keyword>
<name>A0A2A9CVC2_9ACTN</name>
<evidence type="ECO:0000313" key="3">
    <source>
        <dbReference type="Proteomes" id="UP000226079"/>
    </source>
</evidence>
<organism evidence="2 3">
    <name type="scientific">Propionicimonas paludicola</name>
    <dbReference type="NCBI Taxonomy" id="185243"/>
    <lineage>
        <taxon>Bacteria</taxon>
        <taxon>Bacillati</taxon>
        <taxon>Actinomycetota</taxon>
        <taxon>Actinomycetes</taxon>
        <taxon>Propionibacteriales</taxon>
        <taxon>Nocardioidaceae</taxon>
        <taxon>Propionicimonas</taxon>
    </lineage>
</organism>
<evidence type="ECO:0000259" key="1">
    <source>
        <dbReference type="Pfam" id="PF16268"/>
    </source>
</evidence>
<dbReference type="EMBL" id="PDJC01000001">
    <property type="protein sequence ID" value="PFG18091.1"/>
    <property type="molecule type" value="Genomic_DNA"/>
</dbReference>
<dbReference type="InterPro" id="IPR032576">
    <property type="entry name" value="DUF4921"/>
</dbReference>
<sequence length="446" mass="50358">MVQPYLRDPEFLTQLKDGTTKQLNPFSGTEVWTVAGRGNRPLGVSLPDPVPLDAAQHDRHCAFCNGRKLETPPEKSRVVRRPDGAWETRYRTPAEELDATVAEFRRIPNLFEILSYDYWHLNYGYQLPDRIRERRDAYLASPAGKAHVLSVVAAKLAASGRTPDEIAALGEDERLEYASGFFGGGHDVIVARRHFVDGATDNTQLASSGTLTPDEHHQFQKFTVESAAGLFESNRYARYVAVFQNWLRPAGASFDHLHKQLVAIDERGVQHELAMQRLRANPNIYNEFGPNYAAYKNLILAENEFAIAFAGFGHRYPTVEIYSKSEACDPWNHTEDELRAVSDLVHAMHAATGVAVPCNEEWHYRPIDTDLPMPWRVMLKWRTSTLAGFEGATKIYLNTIDPYGLRDRLVPKLWQLRDAGLIAGSLQIATEAPCKPNPLRYRTNRS</sequence>
<keyword evidence="2" id="KW-0548">Nucleotidyltransferase</keyword>
<gene>
    <name evidence="2" type="ORF">ATK74_2671</name>
</gene>
<dbReference type="Pfam" id="PF16268">
    <property type="entry name" value="DUF4921"/>
    <property type="match status" value="1"/>
</dbReference>
<protein>
    <submittedName>
        <fullName evidence="2">Galactose-1-phosphate uridylyltransferase</fullName>
    </submittedName>
</protein>
<keyword evidence="2" id="KW-0808">Transferase</keyword>
<evidence type="ECO:0000313" key="2">
    <source>
        <dbReference type="EMBL" id="PFG18091.1"/>
    </source>
</evidence>
<proteinExistence type="predicted"/>
<dbReference type="SUPFAM" id="SSF54197">
    <property type="entry name" value="HIT-like"/>
    <property type="match status" value="1"/>
</dbReference>
<accession>A0A2A9CVC2</accession>
<dbReference type="Proteomes" id="UP000226079">
    <property type="component" value="Unassembled WGS sequence"/>
</dbReference>
<reference evidence="2 3" key="1">
    <citation type="submission" date="2017-10" db="EMBL/GenBank/DDBJ databases">
        <title>Sequencing the genomes of 1000 actinobacteria strains.</title>
        <authorList>
            <person name="Klenk H.-P."/>
        </authorList>
    </citation>
    <scope>NUCLEOTIDE SEQUENCE [LARGE SCALE GENOMIC DNA]</scope>
    <source>
        <strain evidence="2 3">DSM 15597</strain>
    </source>
</reference>
<comment type="caution">
    <text evidence="2">The sequence shown here is derived from an EMBL/GenBank/DDBJ whole genome shotgun (WGS) entry which is preliminary data.</text>
</comment>
<dbReference type="AlphaFoldDB" id="A0A2A9CVC2"/>
<dbReference type="Gene3D" id="3.30.428.10">
    <property type="entry name" value="HIT-like"/>
    <property type="match status" value="1"/>
</dbReference>
<feature type="domain" description="DUF4921" evidence="1">
    <location>
        <begin position="15"/>
        <end position="441"/>
    </location>
</feature>